<dbReference type="STRING" id="1120995.SAMN02745245_00005"/>
<dbReference type="OrthoDB" id="9804366at2"/>
<dbReference type="InterPro" id="IPR000192">
    <property type="entry name" value="Aminotrans_V_dom"/>
</dbReference>
<dbReference type="PANTHER" id="PTHR43586:SF8">
    <property type="entry name" value="CYSTEINE DESULFURASE 1, CHLOROPLASTIC"/>
    <property type="match status" value="1"/>
</dbReference>
<gene>
    <name evidence="10" type="ORF">SAMN02745245_00005</name>
</gene>
<keyword evidence="11" id="KW-1185">Reference proteome</keyword>
<dbReference type="GO" id="GO:0006534">
    <property type="term" value="P:cysteine metabolic process"/>
    <property type="evidence" value="ECO:0007669"/>
    <property type="project" value="UniProtKB-UniRule"/>
</dbReference>
<dbReference type="GO" id="GO:0031071">
    <property type="term" value="F:cysteine desulfurase activity"/>
    <property type="evidence" value="ECO:0007669"/>
    <property type="project" value="UniProtKB-UniRule"/>
</dbReference>
<dbReference type="EC" id="2.8.1.7" evidence="3 8"/>
<dbReference type="GO" id="GO:0030170">
    <property type="term" value="F:pyridoxal phosphate binding"/>
    <property type="evidence" value="ECO:0007669"/>
    <property type="project" value="UniProtKB-UniRule"/>
</dbReference>
<dbReference type="InterPro" id="IPR015424">
    <property type="entry name" value="PyrdxlP-dep_Trfase"/>
</dbReference>
<dbReference type="GO" id="GO:0016829">
    <property type="term" value="F:lyase activity"/>
    <property type="evidence" value="ECO:0007669"/>
    <property type="project" value="UniProtKB-KW"/>
</dbReference>
<dbReference type="Proteomes" id="UP000184032">
    <property type="component" value="Unassembled WGS sequence"/>
</dbReference>
<dbReference type="AlphaFoldDB" id="A0A1M5NMZ7"/>
<evidence type="ECO:0000256" key="7">
    <source>
        <dbReference type="RuleBase" id="RU004504"/>
    </source>
</evidence>
<comment type="cofactor">
    <cofactor evidence="1 7">
        <name>pyridoxal 5'-phosphate</name>
        <dbReference type="ChEBI" id="CHEBI:597326"/>
    </cofactor>
</comment>
<keyword evidence="5 8" id="KW-0663">Pyridoxal phosphate</keyword>
<feature type="domain" description="Aminotransferase class V" evidence="9">
    <location>
        <begin position="24"/>
        <end position="396"/>
    </location>
</feature>
<dbReference type="Gene3D" id="3.90.1150.10">
    <property type="entry name" value="Aspartate Aminotransferase, domain 1"/>
    <property type="match status" value="1"/>
</dbReference>
<evidence type="ECO:0000256" key="3">
    <source>
        <dbReference type="ARBA" id="ARBA00012239"/>
    </source>
</evidence>
<evidence type="ECO:0000256" key="6">
    <source>
        <dbReference type="ARBA" id="ARBA00050776"/>
    </source>
</evidence>
<sequence length="412" mass="47411">MLDKNDILQIRKDFSFLKLEDNYIYFDNGATTQKPEKIIKGIDDYYRKENGNPHRGAHYFALKSTEVYEGAREKVAKFLGAKSPNEIVFLRNATEALNLIAYSWALENLKEGDEILLSIMEHHSNLVTWQYIAKKTKAKLVYLYLNDEMQITDEEFNSKISNKTRLFTLTAASNVLGTMPDVKKYIEIAKSKNKDVVTIVDGAQYVPHHSVDVTDLNCDFLVFSGHKMFSEMGIGVLYGKEEILNSMVPFMYGGEMIEYVYEDHSTFLKSPQRFEAGTVNVSGAKSLADAIDYMDEIGMDNIFEYESELTNYAYDKLKDLPYLDLYTTPDKNRSPIISFNFKEVHPHDVASILDSYKIAVRSGHHCAQPLHRYLDINFSCRASFAIYNTFEEIDYFVEHLEDVRRLMGIESK</sequence>
<evidence type="ECO:0000256" key="2">
    <source>
        <dbReference type="ARBA" id="ARBA00010447"/>
    </source>
</evidence>
<keyword evidence="4 8" id="KW-0808">Transferase</keyword>
<evidence type="ECO:0000256" key="5">
    <source>
        <dbReference type="ARBA" id="ARBA00022898"/>
    </source>
</evidence>
<evidence type="ECO:0000259" key="9">
    <source>
        <dbReference type="Pfam" id="PF00266"/>
    </source>
</evidence>
<dbReference type="NCBIfam" id="TIGR01979">
    <property type="entry name" value="sufS"/>
    <property type="match status" value="1"/>
</dbReference>
<comment type="function">
    <text evidence="8">Catalyzes the removal of elemental sulfur and selenium atoms from L-cysteine, L-cystine, L-selenocysteine, and L-selenocystine to produce L-alanine.</text>
</comment>
<evidence type="ECO:0000256" key="8">
    <source>
        <dbReference type="RuleBase" id="RU004506"/>
    </source>
</evidence>
<evidence type="ECO:0000256" key="4">
    <source>
        <dbReference type="ARBA" id="ARBA00022679"/>
    </source>
</evidence>
<comment type="similarity">
    <text evidence="2 8">Belongs to the class-V pyridoxal-phosphate-dependent aminotransferase family. Csd subfamily.</text>
</comment>
<dbReference type="PANTHER" id="PTHR43586">
    <property type="entry name" value="CYSTEINE DESULFURASE"/>
    <property type="match status" value="1"/>
</dbReference>
<dbReference type="EMBL" id="FQXI01000001">
    <property type="protein sequence ID" value="SHG90825.1"/>
    <property type="molecule type" value="Genomic_DNA"/>
</dbReference>
<dbReference type="Pfam" id="PF00266">
    <property type="entry name" value="Aminotran_5"/>
    <property type="match status" value="1"/>
</dbReference>
<dbReference type="PROSITE" id="PS00595">
    <property type="entry name" value="AA_TRANSFER_CLASS_5"/>
    <property type="match status" value="1"/>
</dbReference>
<keyword evidence="10" id="KW-0456">Lyase</keyword>
<dbReference type="CDD" id="cd06453">
    <property type="entry name" value="SufS_like"/>
    <property type="match status" value="1"/>
</dbReference>
<dbReference type="InterPro" id="IPR010970">
    <property type="entry name" value="Cys_dSase_SufS"/>
</dbReference>
<dbReference type="RefSeq" id="WP_073182613.1">
    <property type="nucleotide sequence ID" value="NZ_FQXI01000001.1"/>
</dbReference>
<accession>A0A1M5NMZ7</accession>
<protein>
    <recommendedName>
        <fullName evidence="3 8">Cysteine desulfurase</fullName>
        <ecNumber evidence="3 8">2.8.1.7</ecNumber>
    </recommendedName>
</protein>
<proteinExistence type="inferred from homology"/>
<evidence type="ECO:0000313" key="11">
    <source>
        <dbReference type="Proteomes" id="UP000184032"/>
    </source>
</evidence>
<evidence type="ECO:0000256" key="1">
    <source>
        <dbReference type="ARBA" id="ARBA00001933"/>
    </source>
</evidence>
<dbReference type="Gene3D" id="3.40.640.10">
    <property type="entry name" value="Type I PLP-dependent aspartate aminotransferase-like (Major domain)"/>
    <property type="match status" value="1"/>
</dbReference>
<dbReference type="InterPro" id="IPR015422">
    <property type="entry name" value="PyrdxlP-dep_Trfase_small"/>
</dbReference>
<dbReference type="SUPFAM" id="SSF53383">
    <property type="entry name" value="PLP-dependent transferases"/>
    <property type="match status" value="1"/>
</dbReference>
<comment type="catalytic activity">
    <reaction evidence="6 8">
        <text>(sulfur carrier)-H + L-cysteine = (sulfur carrier)-SH + L-alanine</text>
        <dbReference type="Rhea" id="RHEA:43892"/>
        <dbReference type="Rhea" id="RHEA-COMP:14737"/>
        <dbReference type="Rhea" id="RHEA-COMP:14739"/>
        <dbReference type="ChEBI" id="CHEBI:29917"/>
        <dbReference type="ChEBI" id="CHEBI:35235"/>
        <dbReference type="ChEBI" id="CHEBI:57972"/>
        <dbReference type="ChEBI" id="CHEBI:64428"/>
        <dbReference type="EC" id="2.8.1.7"/>
    </reaction>
</comment>
<evidence type="ECO:0000313" key="10">
    <source>
        <dbReference type="EMBL" id="SHG90825.1"/>
    </source>
</evidence>
<dbReference type="InterPro" id="IPR020578">
    <property type="entry name" value="Aminotrans_V_PyrdxlP_BS"/>
</dbReference>
<reference evidence="10 11" key="1">
    <citation type="submission" date="2016-11" db="EMBL/GenBank/DDBJ databases">
        <authorList>
            <person name="Jaros S."/>
            <person name="Januszkiewicz K."/>
            <person name="Wedrychowicz H."/>
        </authorList>
    </citation>
    <scope>NUCLEOTIDE SEQUENCE [LARGE SCALE GENOMIC DNA]</scope>
    <source>
        <strain evidence="10 11">DSM 21120</strain>
    </source>
</reference>
<dbReference type="InterPro" id="IPR015421">
    <property type="entry name" value="PyrdxlP-dep_Trfase_major"/>
</dbReference>
<organism evidence="10 11">
    <name type="scientific">Anaerosphaera aminiphila DSM 21120</name>
    <dbReference type="NCBI Taxonomy" id="1120995"/>
    <lineage>
        <taxon>Bacteria</taxon>
        <taxon>Bacillati</taxon>
        <taxon>Bacillota</taxon>
        <taxon>Tissierellia</taxon>
        <taxon>Tissierellales</taxon>
        <taxon>Peptoniphilaceae</taxon>
        <taxon>Anaerosphaera</taxon>
    </lineage>
</organism>
<name>A0A1M5NMZ7_9FIRM</name>